<name>A0AAV5RFN0_STABA</name>
<dbReference type="Gene3D" id="3.40.1190.20">
    <property type="match status" value="1"/>
</dbReference>
<dbReference type="Proteomes" id="UP001362899">
    <property type="component" value="Unassembled WGS sequence"/>
</dbReference>
<dbReference type="InterPro" id="IPR011611">
    <property type="entry name" value="PfkB_dom"/>
</dbReference>
<dbReference type="AlphaFoldDB" id="A0AAV5RFN0"/>
<dbReference type="PANTHER" id="PTHR47098">
    <property type="entry name" value="PROTEIN MAK32"/>
    <property type="match status" value="1"/>
</dbReference>
<keyword evidence="3" id="KW-1185">Reference proteome</keyword>
<dbReference type="SUPFAM" id="SSF53613">
    <property type="entry name" value="Ribokinase-like"/>
    <property type="match status" value="1"/>
</dbReference>
<dbReference type="Pfam" id="PF00294">
    <property type="entry name" value="PfkB"/>
    <property type="match status" value="1"/>
</dbReference>
<dbReference type="EMBL" id="BTGC01000003">
    <property type="protein sequence ID" value="GMM50190.1"/>
    <property type="molecule type" value="Genomic_DNA"/>
</dbReference>
<evidence type="ECO:0000313" key="3">
    <source>
        <dbReference type="Proteomes" id="UP001362899"/>
    </source>
</evidence>
<evidence type="ECO:0000259" key="1">
    <source>
        <dbReference type="Pfam" id="PF00294"/>
    </source>
</evidence>
<feature type="domain" description="Carbohydrate kinase PfkB" evidence="1">
    <location>
        <begin position="163"/>
        <end position="297"/>
    </location>
</feature>
<accession>A0AAV5RFN0</accession>
<sequence>MSLHANMFSMGMFCIDEVHYEATNQSFTNVIGGAGTFAAIGAGVHLSPEKRHLAQFILDKGNDFTTEMAAEINSWKTGVVWREDNSRGTTKAWNKFVNNEERLFKYLSPKKQINPSDIPENRRSSPSFHLVCGPDRCLDFVNALNCKCYVYEPVPTCCFPEEFPALKETIAAGVTVLSPNALEAARFVDLPEPETKKEVEQLCADHYQFAPVLVIRCGHMGSYLRTPEVSKWYEPYYTRSEKTSSTDSNSVVDATGAGNAFCGALALALGQGKNWDDAMAMANVGASFVIQQIGTPHYNPENDTWNNEKAETRVQQYLERLSS</sequence>
<proteinExistence type="predicted"/>
<dbReference type="PANTHER" id="PTHR47098:SF2">
    <property type="entry name" value="PROTEIN MAK32"/>
    <property type="match status" value="1"/>
</dbReference>
<protein>
    <submittedName>
        <fullName evidence="2">Mak32 protein</fullName>
    </submittedName>
</protein>
<evidence type="ECO:0000313" key="2">
    <source>
        <dbReference type="EMBL" id="GMM50190.1"/>
    </source>
</evidence>
<dbReference type="InterPro" id="IPR029056">
    <property type="entry name" value="Ribokinase-like"/>
</dbReference>
<organism evidence="2 3">
    <name type="scientific">Starmerella bacillaris</name>
    <name type="common">Yeast</name>
    <name type="synonym">Candida zemplinina</name>
    <dbReference type="NCBI Taxonomy" id="1247836"/>
    <lineage>
        <taxon>Eukaryota</taxon>
        <taxon>Fungi</taxon>
        <taxon>Dikarya</taxon>
        <taxon>Ascomycota</taxon>
        <taxon>Saccharomycotina</taxon>
        <taxon>Dipodascomycetes</taxon>
        <taxon>Dipodascales</taxon>
        <taxon>Trichomonascaceae</taxon>
        <taxon>Starmerella</taxon>
    </lineage>
</organism>
<comment type="caution">
    <text evidence="2">The sequence shown here is derived from an EMBL/GenBank/DDBJ whole genome shotgun (WGS) entry which is preliminary data.</text>
</comment>
<reference evidence="2 3" key="1">
    <citation type="journal article" date="2023" name="Elife">
        <title>Identification of key yeast species and microbe-microbe interactions impacting larval growth of Drosophila in the wild.</title>
        <authorList>
            <person name="Mure A."/>
            <person name="Sugiura Y."/>
            <person name="Maeda R."/>
            <person name="Honda K."/>
            <person name="Sakurai N."/>
            <person name="Takahashi Y."/>
            <person name="Watada M."/>
            <person name="Katoh T."/>
            <person name="Gotoh A."/>
            <person name="Gotoh Y."/>
            <person name="Taniguchi I."/>
            <person name="Nakamura K."/>
            <person name="Hayashi T."/>
            <person name="Katayama T."/>
            <person name="Uemura T."/>
            <person name="Hattori Y."/>
        </authorList>
    </citation>
    <scope>NUCLEOTIDE SEQUENCE [LARGE SCALE GENOMIC DNA]</scope>
    <source>
        <strain evidence="2 3">SB-73</strain>
    </source>
</reference>
<gene>
    <name evidence="2" type="ORF">DASB73_011480</name>
</gene>